<dbReference type="GO" id="GO:0042803">
    <property type="term" value="F:protein homodimerization activity"/>
    <property type="evidence" value="ECO:0007669"/>
    <property type="project" value="UniProtKB-ARBA"/>
</dbReference>
<dbReference type="InterPro" id="IPR036660">
    <property type="entry name" value="Fe-S_hydroAse_TtdB_cat_sf"/>
</dbReference>
<reference evidence="15" key="1">
    <citation type="submission" date="2019-12" db="EMBL/GenBank/DDBJ databases">
        <title>Actinomadura physcomitrii sp. nov., a novel actinomycete isolated from moss [Physcomitrium sphaericum (Ludw) Fuernr].</title>
        <authorList>
            <person name="Zhuang X."/>
        </authorList>
    </citation>
    <scope>NUCLEOTIDE SEQUENCE [LARGE SCALE GENOMIC DNA]</scope>
    <source>
        <strain evidence="15">LD22</strain>
    </source>
</reference>
<evidence type="ECO:0000256" key="9">
    <source>
        <dbReference type="ARBA" id="ARBA00023004"/>
    </source>
</evidence>
<evidence type="ECO:0000256" key="7">
    <source>
        <dbReference type="ARBA" id="ARBA00022532"/>
    </source>
</evidence>
<dbReference type="InterPro" id="IPR020557">
    <property type="entry name" value="Fumarate_lyase_CS"/>
</dbReference>
<keyword evidence="7" id="KW-0816">Tricarboxylic acid cycle</keyword>
<protein>
    <recommendedName>
        <fullName evidence="12">Fumarate hydratase class I</fullName>
        <ecNumber evidence="12">4.2.1.2</ecNumber>
    </recommendedName>
</protein>
<organism evidence="15 16">
    <name type="scientific">Actinomadura physcomitrii</name>
    <dbReference type="NCBI Taxonomy" id="2650748"/>
    <lineage>
        <taxon>Bacteria</taxon>
        <taxon>Bacillati</taxon>
        <taxon>Actinomycetota</taxon>
        <taxon>Actinomycetes</taxon>
        <taxon>Streptosporangiales</taxon>
        <taxon>Thermomonosporaceae</taxon>
        <taxon>Actinomadura</taxon>
    </lineage>
</organism>
<evidence type="ECO:0000256" key="2">
    <source>
        <dbReference type="ARBA" id="ARBA00001966"/>
    </source>
</evidence>
<evidence type="ECO:0000256" key="11">
    <source>
        <dbReference type="ARBA" id="ARBA00023239"/>
    </source>
</evidence>
<evidence type="ECO:0000313" key="15">
    <source>
        <dbReference type="EMBL" id="MWA00552.1"/>
    </source>
</evidence>
<dbReference type="Gene3D" id="3.20.130.10">
    <property type="entry name" value="Fe-S hydro-lyase, tartrate dehydratase beta-type, catalytic domain"/>
    <property type="match status" value="1"/>
</dbReference>
<comment type="similarity">
    <text evidence="4 12">Belongs to the class-I fumarase family.</text>
</comment>
<evidence type="ECO:0000256" key="3">
    <source>
        <dbReference type="ARBA" id="ARBA00004859"/>
    </source>
</evidence>
<keyword evidence="8 12" id="KW-0479">Metal-binding</keyword>
<dbReference type="InterPro" id="IPR011167">
    <property type="entry name" value="Fe_dep_fumarate_hydratase"/>
</dbReference>
<comment type="catalytic activity">
    <reaction evidence="1 12">
        <text>(S)-malate = fumarate + H2O</text>
        <dbReference type="Rhea" id="RHEA:12460"/>
        <dbReference type="ChEBI" id="CHEBI:15377"/>
        <dbReference type="ChEBI" id="CHEBI:15589"/>
        <dbReference type="ChEBI" id="CHEBI:29806"/>
        <dbReference type="EC" id="4.2.1.2"/>
    </reaction>
</comment>
<evidence type="ECO:0000313" key="16">
    <source>
        <dbReference type="Proteomes" id="UP000462055"/>
    </source>
</evidence>
<dbReference type="GO" id="GO:0004333">
    <property type="term" value="F:fumarate hydratase activity"/>
    <property type="evidence" value="ECO:0007669"/>
    <property type="project" value="UniProtKB-UniRule"/>
</dbReference>
<gene>
    <name evidence="15" type="ORF">F8568_009210</name>
</gene>
<dbReference type="Pfam" id="PF05683">
    <property type="entry name" value="Fumerase_C"/>
    <property type="match status" value="1"/>
</dbReference>
<comment type="pathway">
    <text evidence="3">Carbohydrate metabolism; tricarboxylic acid cycle; (S)-malate from fumarate: step 1/1.</text>
</comment>
<dbReference type="NCBIfam" id="TIGR00722">
    <property type="entry name" value="ttdA_fumA_fumB"/>
    <property type="match status" value="1"/>
</dbReference>
<evidence type="ECO:0000256" key="4">
    <source>
        <dbReference type="ARBA" id="ARBA00008876"/>
    </source>
</evidence>
<keyword evidence="10 12" id="KW-0411">Iron-sulfur</keyword>
<dbReference type="PIRSF" id="PIRSF001394">
    <property type="entry name" value="Fe_dep_fumar_hy"/>
    <property type="match status" value="1"/>
</dbReference>
<accession>A0A6I4M521</accession>
<dbReference type="InterPro" id="IPR004647">
    <property type="entry name" value="Fe-S_hydro-lyase_TtdB-typ_cat"/>
</dbReference>
<keyword evidence="6 12" id="KW-0004">4Fe-4S</keyword>
<keyword evidence="11 12" id="KW-0456">Lyase</keyword>
<dbReference type="AlphaFoldDB" id="A0A6I4M521"/>
<proteinExistence type="inferred from homology"/>
<dbReference type="PANTHER" id="PTHR30389">
    <property type="entry name" value="FUMARATE HYDRATASE-RELATED"/>
    <property type="match status" value="1"/>
</dbReference>
<dbReference type="GO" id="GO:0006099">
    <property type="term" value="P:tricarboxylic acid cycle"/>
    <property type="evidence" value="ECO:0007669"/>
    <property type="project" value="UniProtKB-KW"/>
</dbReference>
<evidence type="ECO:0000259" key="13">
    <source>
        <dbReference type="Pfam" id="PF05681"/>
    </source>
</evidence>
<evidence type="ECO:0000256" key="12">
    <source>
        <dbReference type="PIRNR" id="PIRNR001394"/>
    </source>
</evidence>
<dbReference type="Pfam" id="PF05681">
    <property type="entry name" value="Fumerase"/>
    <property type="match status" value="1"/>
</dbReference>
<sequence>MPEFSYTDLLPLGPDETDYRLLTSDGVSTFEANGRTFLQVEPEALRLLTETAMRDIAHLLRPAHLAQLRRILDDPEASPNDRFVALDLLKNAGIASGGVLPMCQDTGTAIVMGKRGQHVLTDGDDEEHISRGVYDAYTKLNLRYSQMAPLTMWDEKNTGSNLPAQVELYAAPGDAYKFLFMAKGGGSANKSFLYQETKAVLNPKRMMSFLEEKIRSLGTAACPPYHLAIVVGGTSAEYALKTAKYASAHYLDTMPTQGSPLGNGFRDLELELQVFELTQKLGIGAQFGGKYFCHDVRVIRLPRHGASCPVAIAVSCSADRQALAKITAEGVFLERLETDPAQYLPDTTDEHLDDEVVKIDLNRPMDEIRAELTRYPVKTRLSLTGPLVVARDIAHAKIKERLDAGEPMPAYLRDHAVYYAGPAKTPEGYASGSFGPTTAGRMDSYVEQFQAAGGSLVMLAKGNRSKQVTDACKEHGGFYLGSIGGPAARLAQDCIKKVEVLEYPELGMEAVWKIEVEDFPAFIVVDDKGGDFFADSTGPVLTIGRR</sequence>
<keyword evidence="16" id="KW-1185">Reference proteome</keyword>
<evidence type="ECO:0000256" key="5">
    <source>
        <dbReference type="ARBA" id="ARBA00011738"/>
    </source>
</evidence>
<keyword evidence="9 12" id="KW-0408">Iron</keyword>
<dbReference type="NCBIfam" id="TIGR00723">
    <property type="entry name" value="ttdB_fumA_fumB"/>
    <property type="match status" value="1"/>
</dbReference>
<comment type="subunit">
    <text evidence="5 12">Homodimer.</text>
</comment>
<dbReference type="Proteomes" id="UP000462055">
    <property type="component" value="Unassembled WGS sequence"/>
</dbReference>
<name>A0A6I4M521_9ACTN</name>
<dbReference type="EC" id="4.2.1.2" evidence="12"/>
<dbReference type="FunFam" id="3.20.130.10:FF:000001">
    <property type="entry name" value="Fumarate hydratase class I"/>
    <property type="match status" value="1"/>
</dbReference>
<dbReference type="EMBL" id="WBMS02000006">
    <property type="protein sequence ID" value="MWA00552.1"/>
    <property type="molecule type" value="Genomic_DNA"/>
</dbReference>
<comment type="function">
    <text evidence="12">Catalyzes the reversible hydration of fumarate to (S)-malate.</text>
</comment>
<evidence type="ECO:0000259" key="14">
    <source>
        <dbReference type="Pfam" id="PF05683"/>
    </source>
</evidence>
<dbReference type="InterPro" id="IPR051208">
    <property type="entry name" value="Class-I_Fumarase/Tartrate_DH"/>
</dbReference>
<comment type="cofactor">
    <cofactor evidence="2 12">
        <name>[4Fe-4S] cluster</name>
        <dbReference type="ChEBI" id="CHEBI:49883"/>
    </cofactor>
</comment>
<dbReference type="GO" id="GO:0051539">
    <property type="term" value="F:4 iron, 4 sulfur cluster binding"/>
    <property type="evidence" value="ECO:0007669"/>
    <property type="project" value="UniProtKB-UniRule"/>
</dbReference>
<feature type="domain" description="Fe-S hydro-lyase tartrate dehydratase beta-type catalytic" evidence="14">
    <location>
        <begin position="330"/>
        <end position="535"/>
    </location>
</feature>
<evidence type="ECO:0000256" key="8">
    <source>
        <dbReference type="ARBA" id="ARBA00022723"/>
    </source>
</evidence>
<evidence type="ECO:0000256" key="1">
    <source>
        <dbReference type="ARBA" id="ARBA00000929"/>
    </source>
</evidence>
<evidence type="ECO:0000256" key="6">
    <source>
        <dbReference type="ARBA" id="ARBA00022485"/>
    </source>
</evidence>
<dbReference type="InterPro" id="IPR004646">
    <property type="entry name" value="Fe-S_hydro-lyase_TtdA-typ_cat"/>
</dbReference>
<evidence type="ECO:0000256" key="10">
    <source>
        <dbReference type="ARBA" id="ARBA00023014"/>
    </source>
</evidence>
<comment type="caution">
    <text evidence="15">The sequence shown here is derived from an EMBL/GenBank/DDBJ whole genome shotgun (WGS) entry which is preliminary data.</text>
</comment>
<dbReference type="SUPFAM" id="SSF117457">
    <property type="entry name" value="FumA C-terminal domain-like"/>
    <property type="match status" value="1"/>
</dbReference>
<feature type="domain" description="Fe-S hydro-lyase tartrate dehydratase alpha-type catalytic" evidence="13">
    <location>
        <begin position="49"/>
        <end position="324"/>
    </location>
</feature>
<dbReference type="GO" id="GO:0046872">
    <property type="term" value="F:metal ion binding"/>
    <property type="evidence" value="ECO:0007669"/>
    <property type="project" value="UniProtKB-UniRule"/>
</dbReference>
<dbReference type="RefSeq" id="WP_151593093.1">
    <property type="nucleotide sequence ID" value="NZ_WBMS02000006.1"/>
</dbReference>
<dbReference type="PANTHER" id="PTHR30389:SF0">
    <property type="entry name" value="FUMARATE HYDRATASE CLASS I, AEROBIC"/>
    <property type="match status" value="1"/>
</dbReference>
<dbReference type="PROSITE" id="PS00163">
    <property type="entry name" value="FUMARATE_LYASES"/>
    <property type="match status" value="1"/>
</dbReference>